<dbReference type="RefSeq" id="WP_379882632.1">
    <property type="nucleotide sequence ID" value="NZ_JBHPON010000002.1"/>
</dbReference>
<evidence type="ECO:0000313" key="13">
    <source>
        <dbReference type="EMBL" id="MFC6036140.1"/>
    </source>
</evidence>
<evidence type="ECO:0000256" key="7">
    <source>
        <dbReference type="ARBA" id="ARBA00042645"/>
    </source>
</evidence>
<keyword evidence="14" id="KW-1185">Reference proteome</keyword>
<evidence type="ECO:0000256" key="9">
    <source>
        <dbReference type="ARBA" id="ARBA00046047"/>
    </source>
</evidence>
<evidence type="ECO:0000256" key="11">
    <source>
        <dbReference type="ARBA" id="ARBA00047972"/>
    </source>
</evidence>
<dbReference type="Gene3D" id="3.40.50.1820">
    <property type="entry name" value="alpha/beta hydrolase"/>
    <property type="match status" value="1"/>
</dbReference>
<evidence type="ECO:0000256" key="3">
    <source>
        <dbReference type="ARBA" id="ARBA00022946"/>
    </source>
</evidence>
<evidence type="ECO:0000256" key="5">
    <source>
        <dbReference type="ARBA" id="ARBA00039314"/>
    </source>
</evidence>
<comment type="caution">
    <text evidence="13">The sequence shown here is derived from an EMBL/GenBank/DDBJ whole genome shotgun (WGS) entry which is preliminary data.</text>
</comment>
<dbReference type="SUPFAM" id="SSF53474">
    <property type="entry name" value="alpha/beta-Hydrolases"/>
    <property type="match status" value="1"/>
</dbReference>
<dbReference type="InterPro" id="IPR000073">
    <property type="entry name" value="AB_hydrolase_1"/>
</dbReference>
<evidence type="ECO:0000256" key="2">
    <source>
        <dbReference type="ARBA" id="ARBA00022801"/>
    </source>
</evidence>
<evidence type="ECO:0000256" key="10">
    <source>
        <dbReference type="ARBA" id="ARBA00047409"/>
    </source>
</evidence>
<comment type="catalytic activity">
    <reaction evidence="11">
        <text>mycophenolic acid O-acyl-beta-D-glucuronide + H2O = mycophenolate + D-glucuronate + H(+)</text>
        <dbReference type="Rhea" id="RHEA:34179"/>
        <dbReference type="ChEBI" id="CHEBI:15377"/>
        <dbReference type="ChEBI" id="CHEBI:15378"/>
        <dbReference type="ChEBI" id="CHEBI:58720"/>
        <dbReference type="ChEBI" id="CHEBI:62932"/>
        <dbReference type="ChEBI" id="CHEBI:66982"/>
        <dbReference type="EC" id="3.1.1.93"/>
    </reaction>
    <physiologicalReaction direction="left-to-right" evidence="11">
        <dbReference type="Rhea" id="RHEA:34180"/>
    </physiologicalReaction>
</comment>
<protein>
    <recommendedName>
        <fullName evidence="5">Palmitoyl-protein thioesterase ABHD10, mitochondrial</fullName>
        <ecNumber evidence="4">3.1.1.93</ecNumber>
        <ecNumber evidence="1">3.1.2.22</ecNumber>
    </recommendedName>
    <alternativeName>
        <fullName evidence="7">Acyl-protein thioesterase ABHD10</fullName>
    </alternativeName>
    <alternativeName>
        <fullName evidence="8">Alpha/beta hydrolase domain-containing protein 10</fullName>
    </alternativeName>
    <alternativeName>
        <fullName evidence="6">Mycophenolic acid acyl-glucuronide esterase, mitochondrial</fullName>
    </alternativeName>
</protein>
<dbReference type="PANTHER" id="PTHR16138">
    <property type="entry name" value="MYCOPHENOLIC ACID ACYL-GLUCURONIDE ESTERASE, MITOCHONDRIAL"/>
    <property type="match status" value="1"/>
</dbReference>
<dbReference type="InterPro" id="IPR029058">
    <property type="entry name" value="AB_hydrolase_fold"/>
</dbReference>
<dbReference type="Proteomes" id="UP001596116">
    <property type="component" value="Unassembled WGS sequence"/>
</dbReference>
<feature type="domain" description="AB hydrolase-1" evidence="12">
    <location>
        <begin position="55"/>
        <end position="141"/>
    </location>
</feature>
<evidence type="ECO:0000256" key="8">
    <source>
        <dbReference type="ARBA" id="ARBA00042704"/>
    </source>
</evidence>
<organism evidence="13 14">
    <name type="scientific">Hyphococcus aureus</name>
    <dbReference type="NCBI Taxonomy" id="2666033"/>
    <lineage>
        <taxon>Bacteria</taxon>
        <taxon>Pseudomonadati</taxon>
        <taxon>Pseudomonadota</taxon>
        <taxon>Alphaproteobacteria</taxon>
        <taxon>Parvularculales</taxon>
        <taxon>Parvularculaceae</taxon>
        <taxon>Hyphococcus</taxon>
    </lineage>
</organism>
<evidence type="ECO:0000256" key="4">
    <source>
        <dbReference type="ARBA" id="ARBA00039132"/>
    </source>
</evidence>
<dbReference type="Pfam" id="PF00561">
    <property type="entry name" value="Abhydrolase_1"/>
    <property type="match status" value="1"/>
</dbReference>
<proteinExistence type="predicted"/>
<reference evidence="13 14" key="1">
    <citation type="submission" date="2024-09" db="EMBL/GenBank/DDBJ databases">
        <authorList>
            <person name="Zhang Z.-H."/>
        </authorList>
    </citation>
    <scope>NUCLEOTIDE SEQUENCE [LARGE SCALE GENOMIC DNA]</scope>
    <source>
        <strain evidence="13 14">HHTR114</strain>
    </source>
</reference>
<dbReference type="PANTHER" id="PTHR16138:SF7">
    <property type="entry name" value="PALMITOYL-PROTEIN THIOESTERASE ABHD10, MITOCHONDRIAL"/>
    <property type="match status" value="1"/>
</dbReference>
<name>A0ABW1KVM3_9PROT</name>
<dbReference type="EMBL" id="JBHPON010000002">
    <property type="protein sequence ID" value="MFC6036140.1"/>
    <property type="molecule type" value="Genomic_DNA"/>
</dbReference>
<evidence type="ECO:0000313" key="14">
    <source>
        <dbReference type="Proteomes" id="UP001596116"/>
    </source>
</evidence>
<sequence>MTGVKEFLDGPHGRLAYRQRAGEDAGRPGIVWLGGYRSDMLGTKAEHLDQWAQANRRSYLRFDYSGHGESEGRFEDGSIGDWAADALAIIDAKTQGSQILIGSSMGGWIAALTALKLPDKAAAIIFIAPAPDFTEKLMWPSFTAAQQETLMQDGKLELPSDYSDEPDLYTRKLIEDGRNHLIMDGPVAIRCPVRILQGMKDDAVPYIHALHFAALLESDDVEILLTPGGDHRLSTPPDLERLTRTLDRL</sequence>
<evidence type="ECO:0000256" key="1">
    <source>
        <dbReference type="ARBA" id="ARBA00012423"/>
    </source>
</evidence>
<gene>
    <name evidence="13" type="ORF">ACFMB1_11335</name>
</gene>
<comment type="catalytic activity">
    <reaction evidence="10">
        <text>S-hexadecanoyl-L-cysteinyl-[protein] + H2O = L-cysteinyl-[protein] + hexadecanoate + H(+)</text>
        <dbReference type="Rhea" id="RHEA:19233"/>
        <dbReference type="Rhea" id="RHEA-COMP:10131"/>
        <dbReference type="Rhea" id="RHEA-COMP:11032"/>
        <dbReference type="ChEBI" id="CHEBI:7896"/>
        <dbReference type="ChEBI" id="CHEBI:15377"/>
        <dbReference type="ChEBI" id="CHEBI:15378"/>
        <dbReference type="ChEBI" id="CHEBI:29950"/>
        <dbReference type="ChEBI" id="CHEBI:74151"/>
        <dbReference type="EC" id="3.1.2.22"/>
    </reaction>
    <physiologicalReaction direction="left-to-right" evidence="10">
        <dbReference type="Rhea" id="RHEA:19234"/>
    </physiologicalReaction>
</comment>
<dbReference type="InterPro" id="IPR052382">
    <property type="entry name" value="ABHD10_acyl-thioesterase"/>
</dbReference>
<dbReference type="EC" id="3.1.2.22" evidence="1"/>
<accession>A0ABW1KVM3</accession>
<comment type="function">
    <text evidence="9">Acts as an acyl-protein thioesterase that hydrolyzes fatty acids from acylated residues in proteins. Regulates the mitochondrial S-depalmitoylation of the nucleophilic active site residue of peroxiredoxin-5/PRDX5, a key antioxidant protein, therefore modulating mitochondrial antioxidant ability. Also catalyzes the deglucuronidation of mycophenolic acid acyl-glucuronide, an active metabolite of the immunosuppressant drug mycophenolate.</text>
</comment>
<evidence type="ECO:0000256" key="6">
    <source>
        <dbReference type="ARBA" id="ARBA00041520"/>
    </source>
</evidence>
<dbReference type="GO" id="GO:0016787">
    <property type="term" value="F:hydrolase activity"/>
    <property type="evidence" value="ECO:0007669"/>
    <property type="project" value="UniProtKB-KW"/>
</dbReference>
<keyword evidence="3" id="KW-0809">Transit peptide</keyword>
<dbReference type="EC" id="3.1.1.93" evidence="4"/>
<keyword evidence="2 13" id="KW-0378">Hydrolase</keyword>
<evidence type="ECO:0000259" key="12">
    <source>
        <dbReference type="Pfam" id="PF00561"/>
    </source>
</evidence>